<gene>
    <name evidence="2" type="ORF">OL234_08025</name>
</gene>
<dbReference type="Pfam" id="PF07314">
    <property type="entry name" value="Lit"/>
    <property type="match status" value="1"/>
</dbReference>
<dbReference type="RefSeq" id="WP_275468718.1">
    <property type="nucleotide sequence ID" value="NZ_CP110232.1"/>
</dbReference>
<keyword evidence="1" id="KW-0472">Membrane</keyword>
<dbReference type="AlphaFoldDB" id="A0AAF0I6V3"/>
<evidence type="ECO:0000313" key="3">
    <source>
        <dbReference type="Proteomes" id="UP001179647"/>
    </source>
</evidence>
<keyword evidence="1" id="KW-0812">Transmembrane</keyword>
<dbReference type="EMBL" id="CP110232">
    <property type="protein sequence ID" value="WEG72915.1"/>
    <property type="molecule type" value="Genomic_DNA"/>
</dbReference>
<name>A0AAF0I6V3_9ENTE</name>
<evidence type="ECO:0000313" key="2">
    <source>
        <dbReference type="EMBL" id="WEG72915.1"/>
    </source>
</evidence>
<dbReference type="NCBIfam" id="TIGR01906">
    <property type="entry name" value="integ_TIGR01906"/>
    <property type="match status" value="1"/>
</dbReference>
<organism evidence="2 3">
    <name type="scientific">Vagococcus intermedius</name>
    <dbReference type="NCBI Taxonomy" id="2991418"/>
    <lineage>
        <taxon>Bacteria</taxon>
        <taxon>Bacillati</taxon>
        <taxon>Bacillota</taxon>
        <taxon>Bacilli</taxon>
        <taxon>Lactobacillales</taxon>
        <taxon>Enterococcaceae</taxon>
        <taxon>Vagococcus</taxon>
    </lineage>
</organism>
<reference evidence="2" key="1">
    <citation type="submission" date="2022-10" db="EMBL/GenBank/DDBJ databases">
        <title>Vagococcus sp. isolated from poultry meat.</title>
        <authorList>
            <person name="Johansson P."/>
            <person name="Bjorkroth J."/>
        </authorList>
    </citation>
    <scope>NUCLEOTIDE SEQUENCE</scope>
    <source>
        <strain evidence="2">STAA11</strain>
    </source>
</reference>
<sequence>MFKSNNYHKLGMLSLFLTIITVVITVTINAYPLYVFEVKYLNLLDWVDLSQSELLTNYRQLMGYLNIPWHQELILTDFPVSASGALHFYEVKKLFMLNYSILLVTIIPTILFCINLVKTNQIWRLVMPFRVAAMVPVVLGFVMLMGFDQFFVGFHSLFFNNDAWLFDPVTDPIINVLPETYFMHCFILGFGLLELILLLGIYFGKKTLRSL</sequence>
<keyword evidence="3" id="KW-1185">Reference proteome</keyword>
<protein>
    <submittedName>
        <fullName evidence="2">TIGR01906 family membrane protein</fullName>
    </submittedName>
</protein>
<keyword evidence="1" id="KW-1133">Transmembrane helix</keyword>
<accession>A0AAF0I6V3</accession>
<dbReference type="Proteomes" id="UP001179647">
    <property type="component" value="Chromosome"/>
</dbReference>
<feature type="transmembrane region" description="Helical" evidence="1">
    <location>
        <begin position="96"/>
        <end position="117"/>
    </location>
</feature>
<dbReference type="KEGG" id="vie:OL234_08025"/>
<dbReference type="InterPro" id="IPR010178">
    <property type="entry name" value="Lit"/>
</dbReference>
<feature type="transmembrane region" description="Helical" evidence="1">
    <location>
        <begin position="12"/>
        <end position="34"/>
    </location>
</feature>
<feature type="transmembrane region" description="Helical" evidence="1">
    <location>
        <begin position="129"/>
        <end position="147"/>
    </location>
</feature>
<evidence type="ECO:0000256" key="1">
    <source>
        <dbReference type="SAM" id="Phobius"/>
    </source>
</evidence>
<proteinExistence type="predicted"/>
<feature type="transmembrane region" description="Helical" evidence="1">
    <location>
        <begin position="181"/>
        <end position="203"/>
    </location>
</feature>